<gene>
    <name evidence="1" type="ORF">MLD38_009216</name>
</gene>
<dbReference type="EMBL" id="CM042882">
    <property type="protein sequence ID" value="KAI4383371.1"/>
    <property type="molecule type" value="Genomic_DNA"/>
</dbReference>
<sequence length="544" mass="60944">MKFYISATGIKRLTVSNAKGSPHAPSPGRRIGGRAILLPVMVAMGIVLPFLFVRVAFVVLESAAACSSSPAAGAGSDAAAAADCLRWRLFSGNDATLLREELTRALLEAKDRDGINNNMNEQGMVATSADSFDDLVREISTSRKANIKAFAFKTKAMLKRMERRVHLARQRESVYWHLASHGIPKGFHCLCLKLAEEYAINVMARSCLPPAQYASRLADLGYLHVVILTDNVLAASVVISSTCKSAANPERFVFHIITDKKTYTAMHTWFAINPVDPAVIEVKGLHQYDWPEEVNNKVKEVIDFHRQLWLHFHGTLKEKEIEEAGDMNIETLSPSYSSVLNQLRIFIPELFPDLNKVVFLDDDVIVQQDLSPLWDVDLSGNVIAAVVKSPHGAECFHGRKYEDYLNFSHPVISSNFDPDECVWLDGMNVLDLNIWRNNNLTGSYLQWLKLNSDSGFTLWNPGTHSLALIAFADHVQPIDSSWHLSGLGHRFPEHRRELLETAAVIHFSGPAKPWLEIGSPELRSLWYRHINTSNCFITKCRIME</sequence>
<organism evidence="1 2">
    <name type="scientific">Melastoma candidum</name>
    <dbReference type="NCBI Taxonomy" id="119954"/>
    <lineage>
        <taxon>Eukaryota</taxon>
        <taxon>Viridiplantae</taxon>
        <taxon>Streptophyta</taxon>
        <taxon>Embryophyta</taxon>
        <taxon>Tracheophyta</taxon>
        <taxon>Spermatophyta</taxon>
        <taxon>Magnoliopsida</taxon>
        <taxon>eudicotyledons</taxon>
        <taxon>Gunneridae</taxon>
        <taxon>Pentapetalae</taxon>
        <taxon>rosids</taxon>
        <taxon>malvids</taxon>
        <taxon>Myrtales</taxon>
        <taxon>Melastomataceae</taxon>
        <taxon>Melastomatoideae</taxon>
        <taxon>Melastomateae</taxon>
        <taxon>Melastoma</taxon>
    </lineage>
</organism>
<dbReference type="Proteomes" id="UP001057402">
    <property type="component" value="Chromosome 3"/>
</dbReference>
<evidence type="ECO:0000313" key="1">
    <source>
        <dbReference type="EMBL" id="KAI4383371.1"/>
    </source>
</evidence>
<keyword evidence="2" id="KW-1185">Reference proteome</keyword>
<reference evidence="2" key="1">
    <citation type="journal article" date="2023" name="Front. Plant Sci.">
        <title>Chromosomal-level genome assembly of Melastoma candidum provides insights into trichome evolution.</title>
        <authorList>
            <person name="Zhong Y."/>
            <person name="Wu W."/>
            <person name="Sun C."/>
            <person name="Zou P."/>
            <person name="Liu Y."/>
            <person name="Dai S."/>
            <person name="Zhou R."/>
        </authorList>
    </citation>
    <scope>NUCLEOTIDE SEQUENCE [LARGE SCALE GENOMIC DNA]</scope>
</reference>
<protein>
    <submittedName>
        <fullName evidence="1">Uncharacterized protein</fullName>
    </submittedName>
</protein>
<name>A0ACB9RVZ5_9MYRT</name>
<evidence type="ECO:0000313" key="2">
    <source>
        <dbReference type="Proteomes" id="UP001057402"/>
    </source>
</evidence>
<comment type="caution">
    <text evidence="1">The sequence shown here is derived from an EMBL/GenBank/DDBJ whole genome shotgun (WGS) entry which is preliminary data.</text>
</comment>
<proteinExistence type="predicted"/>
<accession>A0ACB9RVZ5</accession>